<keyword evidence="2" id="KW-1185">Reference proteome</keyword>
<evidence type="ECO:0008006" key="3">
    <source>
        <dbReference type="Google" id="ProtNLM"/>
    </source>
</evidence>
<gene>
    <name evidence="1" type="ORF">Ddye_027225</name>
</gene>
<reference evidence="1" key="1">
    <citation type="journal article" date="2023" name="Plant J.">
        <title>Genome sequences and population genomics provide insights into the demographic history, inbreeding, and mutation load of two 'living fossil' tree species of Dipteronia.</title>
        <authorList>
            <person name="Feng Y."/>
            <person name="Comes H.P."/>
            <person name="Chen J."/>
            <person name="Zhu S."/>
            <person name="Lu R."/>
            <person name="Zhang X."/>
            <person name="Li P."/>
            <person name="Qiu J."/>
            <person name="Olsen K.M."/>
            <person name="Qiu Y."/>
        </authorList>
    </citation>
    <scope>NUCLEOTIDE SEQUENCE</scope>
    <source>
        <strain evidence="1">KIB01</strain>
    </source>
</reference>
<proteinExistence type="predicted"/>
<dbReference type="Proteomes" id="UP001280121">
    <property type="component" value="Unassembled WGS sequence"/>
</dbReference>
<comment type="caution">
    <text evidence="1">The sequence shown here is derived from an EMBL/GenBank/DDBJ whole genome shotgun (WGS) entry which is preliminary data.</text>
</comment>
<name>A0AAD9TPM6_9ROSI</name>
<accession>A0AAD9TPM6</accession>
<evidence type="ECO:0000313" key="2">
    <source>
        <dbReference type="Proteomes" id="UP001280121"/>
    </source>
</evidence>
<dbReference type="AlphaFoldDB" id="A0AAD9TPM6"/>
<sequence length="142" mass="17040">MKLNLRRRGINCDDKCPVCNNHKESTLHAIWECPKLKYARRLWLPRSKLCMVHFPNAIDLFYFYSNLLSIDELGIFCVTIWKVWGIRNEWVHKGKKGEVCEAVWWSRNYVDELHRARCKLSTDSRKNEGDRWRTTRARKAEN</sequence>
<evidence type="ECO:0000313" key="1">
    <source>
        <dbReference type="EMBL" id="KAK2639430.1"/>
    </source>
</evidence>
<organism evidence="1 2">
    <name type="scientific">Dipteronia dyeriana</name>
    <dbReference type="NCBI Taxonomy" id="168575"/>
    <lineage>
        <taxon>Eukaryota</taxon>
        <taxon>Viridiplantae</taxon>
        <taxon>Streptophyta</taxon>
        <taxon>Embryophyta</taxon>
        <taxon>Tracheophyta</taxon>
        <taxon>Spermatophyta</taxon>
        <taxon>Magnoliopsida</taxon>
        <taxon>eudicotyledons</taxon>
        <taxon>Gunneridae</taxon>
        <taxon>Pentapetalae</taxon>
        <taxon>rosids</taxon>
        <taxon>malvids</taxon>
        <taxon>Sapindales</taxon>
        <taxon>Sapindaceae</taxon>
        <taxon>Hippocastanoideae</taxon>
        <taxon>Acereae</taxon>
        <taxon>Dipteronia</taxon>
    </lineage>
</organism>
<protein>
    <recommendedName>
        <fullName evidence="3">Reverse transcriptase zinc-binding domain-containing protein</fullName>
    </recommendedName>
</protein>
<dbReference type="EMBL" id="JANJYI010000008">
    <property type="protein sequence ID" value="KAK2639430.1"/>
    <property type="molecule type" value="Genomic_DNA"/>
</dbReference>